<dbReference type="PANTHER" id="PTHR33508:SF10">
    <property type="entry name" value="UPF0056 INNER MEMBRANE PROTEIN YHGN"/>
    <property type="match status" value="1"/>
</dbReference>
<evidence type="ECO:0000313" key="9">
    <source>
        <dbReference type="Proteomes" id="UP001499988"/>
    </source>
</evidence>
<gene>
    <name evidence="8" type="ORF">GCM10023333_10000</name>
</gene>
<feature type="transmembrane region" description="Helical" evidence="7">
    <location>
        <begin position="172"/>
        <end position="194"/>
    </location>
</feature>
<evidence type="ECO:0000256" key="5">
    <source>
        <dbReference type="ARBA" id="ARBA00022989"/>
    </source>
</evidence>
<evidence type="ECO:0000256" key="3">
    <source>
        <dbReference type="ARBA" id="ARBA00022475"/>
    </source>
</evidence>
<sequence length="195" mass="21096">METLTAAVMLLFIMDPLGNLPIFSSVLRHVAPSRRRFILIRELLVALLIMLVFLYAGESFLNFLNLSSQAVSISGAIILFIIGLRMIFPDKGSVTGLEAGEEPLIVPLAVPLLAGPSVLATLILLAHQDPERMVDWTLATVAAWGITAATLMLSGVFLRVLGERGLKAIERLMGMILLMLSVQMFLDGIAGIIAK</sequence>
<evidence type="ECO:0000256" key="4">
    <source>
        <dbReference type="ARBA" id="ARBA00022692"/>
    </source>
</evidence>
<feature type="transmembrane region" description="Helical" evidence="7">
    <location>
        <begin position="63"/>
        <end position="84"/>
    </location>
</feature>
<protein>
    <recommendedName>
        <fullName evidence="7">UPF0056 membrane protein</fullName>
    </recommendedName>
</protein>
<dbReference type="Proteomes" id="UP001499988">
    <property type="component" value="Unassembled WGS sequence"/>
</dbReference>
<keyword evidence="9" id="KW-1185">Reference proteome</keyword>
<dbReference type="EMBL" id="BAABJZ010000013">
    <property type="protein sequence ID" value="GAA4878439.1"/>
    <property type="molecule type" value="Genomic_DNA"/>
</dbReference>
<organism evidence="8 9">
    <name type="scientific">Ferrimonas pelagia</name>
    <dbReference type="NCBI Taxonomy" id="1177826"/>
    <lineage>
        <taxon>Bacteria</taxon>
        <taxon>Pseudomonadati</taxon>
        <taxon>Pseudomonadota</taxon>
        <taxon>Gammaproteobacteria</taxon>
        <taxon>Alteromonadales</taxon>
        <taxon>Ferrimonadaceae</taxon>
        <taxon>Ferrimonas</taxon>
    </lineage>
</organism>
<accession>A0ABP9EIB3</accession>
<dbReference type="RefSeq" id="WP_345334031.1">
    <property type="nucleotide sequence ID" value="NZ_BAABJZ010000013.1"/>
</dbReference>
<evidence type="ECO:0000256" key="2">
    <source>
        <dbReference type="ARBA" id="ARBA00009784"/>
    </source>
</evidence>
<dbReference type="Pfam" id="PF01914">
    <property type="entry name" value="MarC"/>
    <property type="match status" value="1"/>
</dbReference>
<evidence type="ECO:0000313" key="8">
    <source>
        <dbReference type="EMBL" id="GAA4878439.1"/>
    </source>
</evidence>
<name>A0ABP9EIB3_9GAMM</name>
<evidence type="ECO:0000256" key="7">
    <source>
        <dbReference type="RuleBase" id="RU362048"/>
    </source>
</evidence>
<feature type="transmembrane region" description="Helical" evidence="7">
    <location>
        <begin position="6"/>
        <end position="27"/>
    </location>
</feature>
<proteinExistence type="inferred from homology"/>
<keyword evidence="4 7" id="KW-0812">Transmembrane</keyword>
<keyword evidence="6 7" id="KW-0472">Membrane</keyword>
<comment type="subcellular location">
    <subcellularLocation>
        <location evidence="1 7">Cell membrane</location>
        <topology evidence="1 7">Multi-pass membrane protein</topology>
    </subcellularLocation>
</comment>
<dbReference type="NCBIfam" id="NF008010">
    <property type="entry name" value="PRK10739.1"/>
    <property type="match status" value="1"/>
</dbReference>
<evidence type="ECO:0000256" key="1">
    <source>
        <dbReference type="ARBA" id="ARBA00004651"/>
    </source>
</evidence>
<keyword evidence="5 7" id="KW-1133">Transmembrane helix</keyword>
<dbReference type="InterPro" id="IPR002771">
    <property type="entry name" value="Multi_antbiot-R_MarC"/>
</dbReference>
<feature type="transmembrane region" description="Helical" evidence="7">
    <location>
        <begin position="39"/>
        <end position="57"/>
    </location>
</feature>
<dbReference type="PANTHER" id="PTHR33508">
    <property type="entry name" value="UPF0056 MEMBRANE PROTEIN YHCE"/>
    <property type="match status" value="1"/>
</dbReference>
<keyword evidence="3" id="KW-1003">Cell membrane</keyword>
<reference evidence="9" key="1">
    <citation type="journal article" date="2019" name="Int. J. Syst. Evol. Microbiol.">
        <title>The Global Catalogue of Microorganisms (GCM) 10K type strain sequencing project: providing services to taxonomists for standard genome sequencing and annotation.</title>
        <authorList>
            <consortium name="The Broad Institute Genomics Platform"/>
            <consortium name="The Broad Institute Genome Sequencing Center for Infectious Disease"/>
            <person name="Wu L."/>
            <person name="Ma J."/>
        </authorList>
    </citation>
    <scope>NUCLEOTIDE SEQUENCE [LARGE SCALE GENOMIC DNA]</scope>
    <source>
        <strain evidence="9">JCM 18401</strain>
    </source>
</reference>
<comment type="caution">
    <text evidence="8">The sequence shown here is derived from an EMBL/GenBank/DDBJ whole genome shotgun (WGS) entry which is preliminary data.</text>
</comment>
<comment type="similarity">
    <text evidence="2 7">Belongs to the UPF0056 (MarC) family.</text>
</comment>
<feature type="transmembrane region" description="Helical" evidence="7">
    <location>
        <begin position="104"/>
        <end position="126"/>
    </location>
</feature>
<feature type="transmembrane region" description="Helical" evidence="7">
    <location>
        <begin position="138"/>
        <end position="160"/>
    </location>
</feature>
<evidence type="ECO:0000256" key="6">
    <source>
        <dbReference type="ARBA" id="ARBA00023136"/>
    </source>
</evidence>